<dbReference type="Proteomes" id="UP000305874">
    <property type="component" value="Unassembled WGS sequence"/>
</dbReference>
<sequence>MRAQIIILLTVVLTACTSVPDKVSPVSPFNLERYMGTWYEIARMPHPFEEGLSRVTATYSQNDDGSVKVINRGFNAEEQQWSQAEGKAKFVGDTNTGHLKVSFFGPFYSSYVVFGLDQKKYQYAYVSGYNTDYAWLLAREKEVDEQRLEDFKEQLRSAGFAVEKLIEVQQ</sequence>
<accession>A0A5S3Z5V6</accession>
<comment type="subunit">
    <text evidence="2">Homodimer.</text>
</comment>
<reference evidence="5 6" key="1">
    <citation type="submission" date="2017-12" db="EMBL/GenBank/DDBJ databases">
        <authorList>
            <person name="Paulsen S."/>
            <person name="Gram L.K."/>
        </authorList>
    </citation>
    <scope>NUCLEOTIDE SEQUENCE [LARGE SCALE GENOMIC DNA]</scope>
    <source>
        <strain evidence="5 6">S2897</strain>
    </source>
</reference>
<keyword evidence="2" id="KW-0446">Lipid-binding</keyword>
<gene>
    <name evidence="5" type="ORF">CWC05_10810</name>
</gene>
<dbReference type="PRINTS" id="PR01171">
    <property type="entry name" value="BCTLIPOCALIN"/>
</dbReference>
<comment type="similarity">
    <text evidence="1 2">Belongs to the calycin superfamily. Lipocalin family.</text>
</comment>
<dbReference type="PANTHER" id="PTHR10612">
    <property type="entry name" value="APOLIPOPROTEIN D"/>
    <property type="match status" value="1"/>
</dbReference>
<evidence type="ECO:0000256" key="1">
    <source>
        <dbReference type="ARBA" id="ARBA00006889"/>
    </source>
</evidence>
<evidence type="ECO:0000256" key="3">
    <source>
        <dbReference type="PIRSR" id="PIRSR036893-52"/>
    </source>
</evidence>
<dbReference type="PROSITE" id="PS51257">
    <property type="entry name" value="PROKAR_LIPOPROTEIN"/>
    <property type="match status" value="1"/>
</dbReference>
<keyword evidence="2 3" id="KW-0449">Lipoprotein</keyword>
<evidence type="ECO:0000313" key="5">
    <source>
        <dbReference type="EMBL" id="TMP86957.1"/>
    </source>
</evidence>
<evidence type="ECO:0000259" key="4">
    <source>
        <dbReference type="Pfam" id="PF08212"/>
    </source>
</evidence>
<dbReference type="GO" id="GO:0009279">
    <property type="term" value="C:cell outer membrane"/>
    <property type="evidence" value="ECO:0007669"/>
    <property type="project" value="UniProtKB-SubCell"/>
</dbReference>
<comment type="subcellular location">
    <subcellularLocation>
        <location evidence="2">Cell outer membrane</location>
    </subcellularLocation>
</comment>
<dbReference type="GO" id="GO:0008289">
    <property type="term" value="F:lipid binding"/>
    <property type="evidence" value="ECO:0007669"/>
    <property type="project" value="UniProtKB-UniRule"/>
</dbReference>
<feature type="domain" description="Lipocalin/cytosolic fatty-acid binding" evidence="4">
    <location>
        <begin position="30"/>
        <end position="170"/>
    </location>
</feature>
<keyword evidence="3" id="KW-0564">Palmitate</keyword>
<name>A0A5S3Z5V6_9GAMM</name>
<comment type="caution">
    <text evidence="5">The sequence shown here is derived from an EMBL/GenBank/DDBJ whole genome shotgun (WGS) entry which is preliminary data.</text>
</comment>
<dbReference type="InterPro" id="IPR000566">
    <property type="entry name" value="Lipocln_cytosolic_FA-bd_dom"/>
</dbReference>
<dbReference type="InterPro" id="IPR002446">
    <property type="entry name" value="Lipocalin_bac"/>
</dbReference>
<evidence type="ECO:0000313" key="6">
    <source>
        <dbReference type="Proteomes" id="UP000305874"/>
    </source>
</evidence>
<keyword evidence="2" id="KW-0998">Cell outer membrane</keyword>
<dbReference type="CDD" id="cd19438">
    <property type="entry name" value="lipocalin_Blc-like"/>
    <property type="match status" value="1"/>
</dbReference>
<reference evidence="6" key="2">
    <citation type="submission" date="2019-06" db="EMBL/GenBank/DDBJ databases">
        <title>Co-occurence of chitin degradation, pigmentation and bioactivity in marine Pseudoalteromonas.</title>
        <authorList>
            <person name="Sonnenschein E.C."/>
            <person name="Bech P.K."/>
        </authorList>
    </citation>
    <scope>NUCLEOTIDE SEQUENCE [LARGE SCALE GENOMIC DNA]</scope>
    <source>
        <strain evidence="6">S2897</strain>
    </source>
</reference>
<proteinExistence type="inferred from homology"/>
<dbReference type="AlphaFoldDB" id="A0A5S3Z5V6"/>
<dbReference type="InterPro" id="IPR022272">
    <property type="entry name" value="Lipocalin_CS"/>
</dbReference>
<dbReference type="EMBL" id="PNCG01000010">
    <property type="protein sequence ID" value="TMP86957.1"/>
    <property type="molecule type" value="Genomic_DNA"/>
</dbReference>
<dbReference type="InterPro" id="IPR047202">
    <property type="entry name" value="Lipocalin_Blc-like_dom"/>
</dbReference>
<dbReference type="PIRSF" id="PIRSF036893">
    <property type="entry name" value="Lipocalin_ApoD"/>
    <property type="match status" value="1"/>
</dbReference>
<dbReference type="PROSITE" id="PS00213">
    <property type="entry name" value="LIPOCALIN"/>
    <property type="match status" value="1"/>
</dbReference>
<dbReference type="Gene3D" id="2.40.128.20">
    <property type="match status" value="1"/>
</dbReference>
<dbReference type="STRING" id="151081.TW72_06825"/>
<organism evidence="5 6">
    <name type="scientific">Pseudoalteromonas ruthenica</name>
    <dbReference type="NCBI Taxonomy" id="151081"/>
    <lineage>
        <taxon>Bacteria</taxon>
        <taxon>Pseudomonadati</taxon>
        <taxon>Pseudomonadota</taxon>
        <taxon>Gammaproteobacteria</taxon>
        <taxon>Alteromonadales</taxon>
        <taxon>Pseudoalteromonadaceae</taxon>
        <taxon>Pseudoalteromonas</taxon>
    </lineage>
</organism>
<dbReference type="PANTHER" id="PTHR10612:SF34">
    <property type="entry name" value="APOLIPOPROTEIN D"/>
    <property type="match status" value="1"/>
</dbReference>
<dbReference type="GO" id="GO:0006950">
    <property type="term" value="P:response to stress"/>
    <property type="evidence" value="ECO:0007669"/>
    <property type="project" value="UniProtKB-ARBA"/>
</dbReference>
<evidence type="ECO:0000256" key="2">
    <source>
        <dbReference type="PIRNR" id="PIRNR036893"/>
    </source>
</evidence>
<dbReference type="InterPro" id="IPR012674">
    <property type="entry name" value="Calycin"/>
</dbReference>
<feature type="lipid moiety-binding region" description="N-palmitoyl cysteine" evidence="3">
    <location>
        <position position="16"/>
    </location>
</feature>
<dbReference type="InterPro" id="IPR022271">
    <property type="entry name" value="Lipocalin_ApoD"/>
</dbReference>
<protein>
    <recommendedName>
        <fullName evidence="2">Outer membrane lipoprotein Blc</fullName>
    </recommendedName>
</protein>
<dbReference type="Pfam" id="PF08212">
    <property type="entry name" value="Lipocalin_2"/>
    <property type="match status" value="1"/>
</dbReference>
<dbReference type="RefSeq" id="WP_138548213.1">
    <property type="nucleotide sequence ID" value="NZ_PNCG01000010.1"/>
</dbReference>
<feature type="lipid moiety-binding region" description="S-diacylglycerol cysteine" evidence="3">
    <location>
        <position position="16"/>
    </location>
</feature>
<keyword evidence="2" id="KW-0472">Membrane</keyword>
<dbReference type="SUPFAM" id="SSF50814">
    <property type="entry name" value="Lipocalins"/>
    <property type="match status" value="1"/>
</dbReference>
<comment type="function">
    <text evidence="2">Involved in the storage or transport of lipids necessary for membrane maintenance under stressful conditions. Displays a binding preference for lysophospholipids.</text>
</comment>